<evidence type="ECO:0000313" key="2">
    <source>
        <dbReference type="Proteomes" id="UP000256328"/>
    </source>
</evidence>
<name>A0A3D8SZY1_9HELO</name>
<gene>
    <name evidence="1" type="ORF">BP5796_01281</name>
</gene>
<reference evidence="1 2" key="1">
    <citation type="journal article" date="2018" name="IMA Fungus">
        <title>IMA Genome-F 9: Draft genome sequence of Annulohypoxylon stygium, Aspergillus mulundensis, Berkeleyomyces basicola (syn. Thielaviopsis basicola), Ceratocystis smalleyi, two Cercospora beticola strains, Coleophoma cylindrospora, Fusarium fracticaudum, Phialophora cf. hyalina, and Morchella septimelata.</title>
        <authorList>
            <person name="Wingfield B.D."/>
            <person name="Bills G.F."/>
            <person name="Dong Y."/>
            <person name="Huang W."/>
            <person name="Nel W.J."/>
            <person name="Swalarsk-Parry B.S."/>
            <person name="Vaghefi N."/>
            <person name="Wilken P.M."/>
            <person name="An Z."/>
            <person name="de Beer Z.W."/>
            <person name="De Vos L."/>
            <person name="Chen L."/>
            <person name="Duong T.A."/>
            <person name="Gao Y."/>
            <person name="Hammerbacher A."/>
            <person name="Kikkert J.R."/>
            <person name="Li Y."/>
            <person name="Li H."/>
            <person name="Li K."/>
            <person name="Li Q."/>
            <person name="Liu X."/>
            <person name="Ma X."/>
            <person name="Naidoo K."/>
            <person name="Pethybridge S.J."/>
            <person name="Sun J."/>
            <person name="Steenkamp E.T."/>
            <person name="van der Nest M.A."/>
            <person name="van Wyk S."/>
            <person name="Wingfield M.J."/>
            <person name="Xiong C."/>
            <person name="Yue Q."/>
            <person name="Zhang X."/>
        </authorList>
    </citation>
    <scope>NUCLEOTIDE SEQUENCE [LARGE SCALE GENOMIC DNA]</scope>
    <source>
        <strain evidence="1 2">BP5796</strain>
    </source>
</reference>
<keyword evidence="2" id="KW-1185">Reference proteome</keyword>
<organism evidence="1 2">
    <name type="scientific">Coleophoma crateriformis</name>
    <dbReference type="NCBI Taxonomy" id="565419"/>
    <lineage>
        <taxon>Eukaryota</taxon>
        <taxon>Fungi</taxon>
        <taxon>Dikarya</taxon>
        <taxon>Ascomycota</taxon>
        <taxon>Pezizomycotina</taxon>
        <taxon>Leotiomycetes</taxon>
        <taxon>Helotiales</taxon>
        <taxon>Dermateaceae</taxon>
        <taxon>Coleophoma</taxon>
    </lineage>
</organism>
<comment type="caution">
    <text evidence="1">The sequence shown here is derived from an EMBL/GenBank/DDBJ whole genome shotgun (WGS) entry which is preliminary data.</text>
</comment>
<accession>A0A3D8SZY1</accession>
<protein>
    <submittedName>
        <fullName evidence="1">Uncharacterized protein</fullName>
    </submittedName>
</protein>
<dbReference type="Proteomes" id="UP000256328">
    <property type="component" value="Unassembled WGS sequence"/>
</dbReference>
<sequence>MEDAKTSVSDEEARIEDDLNHVVRTESPGFELPSEHPGDFIQIVHNMLYNVMLDLRPGNPTIFNENDVFRHPHEYSLNPAAWTFTKNKFAYDRQIAHLVHWRSGLEFGGEVGVYTWKWILAKKAGHYWRFAAAAYIFVCGQEYCLKTSVPTPRVSAGVPPHDPNWDNVRAALRTMVPYPAHHVDAQ</sequence>
<dbReference type="OrthoDB" id="10314782at2759"/>
<evidence type="ECO:0000313" key="1">
    <source>
        <dbReference type="EMBL" id="RDW91887.1"/>
    </source>
</evidence>
<proteinExistence type="predicted"/>
<dbReference type="AlphaFoldDB" id="A0A3D8SZY1"/>
<dbReference type="EMBL" id="PDLN01000002">
    <property type="protein sequence ID" value="RDW91887.1"/>
    <property type="molecule type" value="Genomic_DNA"/>
</dbReference>